<sequence length="167" mass="19001">MFNTATATWPLTTATKGHIRQLIPIVILWALYGGLLRDSQETLISSIDFLSSPHTRLKVEIEVVCLCLQWYESKGYHMIREKVATWHLFNRIIPASPLLGSLGSSISHVFREGNMAADWISKYTLQGTQELIWDEKSADMRLIKLLRLEQIGSRLPPRPPGHPQGWP</sequence>
<evidence type="ECO:0008006" key="3">
    <source>
        <dbReference type="Google" id="ProtNLM"/>
    </source>
</evidence>
<evidence type="ECO:0000313" key="2">
    <source>
        <dbReference type="Proteomes" id="UP001454036"/>
    </source>
</evidence>
<dbReference type="Proteomes" id="UP001454036">
    <property type="component" value="Unassembled WGS sequence"/>
</dbReference>
<keyword evidence="2" id="KW-1185">Reference proteome</keyword>
<accession>A0AAV3RT90</accession>
<protein>
    <recommendedName>
        <fullName evidence="3">RNase H type-1 domain-containing protein</fullName>
    </recommendedName>
</protein>
<dbReference type="AlphaFoldDB" id="A0AAV3RT90"/>
<proteinExistence type="predicted"/>
<comment type="caution">
    <text evidence="1">The sequence shown here is derived from an EMBL/GenBank/DDBJ whole genome shotgun (WGS) entry which is preliminary data.</text>
</comment>
<reference evidence="1 2" key="1">
    <citation type="submission" date="2024-01" db="EMBL/GenBank/DDBJ databases">
        <title>The complete chloroplast genome sequence of Lithospermum erythrorhizon: insights into the phylogenetic relationship among Boraginaceae species and the maternal lineages of purple gromwells.</title>
        <authorList>
            <person name="Okada T."/>
            <person name="Watanabe K."/>
        </authorList>
    </citation>
    <scope>NUCLEOTIDE SEQUENCE [LARGE SCALE GENOMIC DNA]</scope>
</reference>
<name>A0AAV3RT90_LITER</name>
<evidence type="ECO:0000313" key="1">
    <source>
        <dbReference type="EMBL" id="GAA0184120.1"/>
    </source>
</evidence>
<gene>
    <name evidence="1" type="ORF">LIER_31417</name>
</gene>
<dbReference type="EMBL" id="BAABME010011670">
    <property type="protein sequence ID" value="GAA0184120.1"/>
    <property type="molecule type" value="Genomic_DNA"/>
</dbReference>
<organism evidence="1 2">
    <name type="scientific">Lithospermum erythrorhizon</name>
    <name type="common">Purple gromwell</name>
    <name type="synonym">Lithospermum officinale var. erythrorhizon</name>
    <dbReference type="NCBI Taxonomy" id="34254"/>
    <lineage>
        <taxon>Eukaryota</taxon>
        <taxon>Viridiplantae</taxon>
        <taxon>Streptophyta</taxon>
        <taxon>Embryophyta</taxon>
        <taxon>Tracheophyta</taxon>
        <taxon>Spermatophyta</taxon>
        <taxon>Magnoliopsida</taxon>
        <taxon>eudicotyledons</taxon>
        <taxon>Gunneridae</taxon>
        <taxon>Pentapetalae</taxon>
        <taxon>asterids</taxon>
        <taxon>lamiids</taxon>
        <taxon>Boraginales</taxon>
        <taxon>Boraginaceae</taxon>
        <taxon>Boraginoideae</taxon>
        <taxon>Lithospermeae</taxon>
        <taxon>Lithospermum</taxon>
    </lineage>
</organism>